<keyword evidence="7" id="KW-1185">Reference proteome</keyword>
<comment type="cofactor">
    <cofactor evidence="1">
        <name>FAD</name>
        <dbReference type="ChEBI" id="CHEBI:57692"/>
    </cofactor>
</comment>
<evidence type="ECO:0000256" key="2">
    <source>
        <dbReference type="ARBA" id="ARBA00022630"/>
    </source>
</evidence>
<dbReference type="Pfam" id="PF03486">
    <property type="entry name" value="HI0933_like"/>
    <property type="match status" value="1"/>
</dbReference>
<dbReference type="RefSeq" id="WP_115548688.1">
    <property type="nucleotide sequence ID" value="NZ_QRGP01000001.1"/>
</dbReference>
<dbReference type="InterPro" id="IPR036188">
    <property type="entry name" value="FAD/NAD-bd_sf"/>
</dbReference>
<feature type="domain" description="RsdA/BaiN/AoA(So)-like insert" evidence="5">
    <location>
        <begin position="199"/>
        <end position="347"/>
    </location>
</feature>
<comment type="caution">
    <text evidence="6">The sequence shown here is derived from an EMBL/GenBank/DDBJ whole genome shotgun (WGS) entry which is preliminary data.</text>
</comment>
<dbReference type="NCBIfam" id="TIGR00275">
    <property type="entry name" value="aminoacetone oxidase family FAD-binding enzyme"/>
    <property type="match status" value="1"/>
</dbReference>
<dbReference type="InterPro" id="IPR057661">
    <property type="entry name" value="RsdA/BaiN/AoA(So)_Rossmann"/>
</dbReference>
<dbReference type="Pfam" id="PF22780">
    <property type="entry name" value="HI0933_like_1st"/>
    <property type="match status" value="1"/>
</dbReference>
<proteinExistence type="predicted"/>
<evidence type="ECO:0000256" key="1">
    <source>
        <dbReference type="ARBA" id="ARBA00001974"/>
    </source>
</evidence>
<dbReference type="PANTHER" id="PTHR42887">
    <property type="entry name" value="OS12G0638800 PROTEIN"/>
    <property type="match status" value="1"/>
</dbReference>
<dbReference type="PRINTS" id="PR00411">
    <property type="entry name" value="PNDRDTASEI"/>
</dbReference>
<evidence type="ECO:0000259" key="4">
    <source>
        <dbReference type="Pfam" id="PF03486"/>
    </source>
</evidence>
<keyword evidence="3" id="KW-0274">FAD</keyword>
<name>A0A371BHR1_9SPHN</name>
<evidence type="ECO:0000313" key="6">
    <source>
        <dbReference type="EMBL" id="RDV07142.1"/>
    </source>
</evidence>
<dbReference type="InterPro" id="IPR023166">
    <property type="entry name" value="BaiN-like_dom_sf"/>
</dbReference>
<feature type="domain" description="RsdA/BaiN/AoA(So)-like Rossmann fold-like" evidence="4">
    <location>
        <begin position="7"/>
        <end position="399"/>
    </location>
</feature>
<dbReference type="Gene3D" id="3.50.50.60">
    <property type="entry name" value="FAD/NAD(P)-binding domain"/>
    <property type="match status" value="1"/>
</dbReference>
<protein>
    <submittedName>
        <fullName evidence="6">NAD(P)/FAD-dependent oxidoreductase</fullName>
    </submittedName>
</protein>
<evidence type="ECO:0000256" key="3">
    <source>
        <dbReference type="ARBA" id="ARBA00022827"/>
    </source>
</evidence>
<dbReference type="InterPro" id="IPR004792">
    <property type="entry name" value="BaiN-like"/>
</dbReference>
<accession>A0A371BHR1</accession>
<gene>
    <name evidence="6" type="ORF">DXH95_07130</name>
</gene>
<dbReference type="EMBL" id="QRGP01000001">
    <property type="protein sequence ID" value="RDV07142.1"/>
    <property type="molecule type" value="Genomic_DNA"/>
</dbReference>
<organism evidence="6 7">
    <name type="scientific">Sphingorhabdus pulchriflava</name>
    <dbReference type="NCBI Taxonomy" id="2292257"/>
    <lineage>
        <taxon>Bacteria</taxon>
        <taxon>Pseudomonadati</taxon>
        <taxon>Pseudomonadota</taxon>
        <taxon>Alphaproteobacteria</taxon>
        <taxon>Sphingomonadales</taxon>
        <taxon>Sphingomonadaceae</taxon>
        <taxon>Sphingorhabdus</taxon>
    </lineage>
</organism>
<dbReference type="SUPFAM" id="SSF160996">
    <property type="entry name" value="HI0933 insert domain-like"/>
    <property type="match status" value="1"/>
</dbReference>
<dbReference type="Gene3D" id="2.40.30.10">
    <property type="entry name" value="Translation factors"/>
    <property type="match status" value="1"/>
</dbReference>
<evidence type="ECO:0000313" key="7">
    <source>
        <dbReference type="Proteomes" id="UP000263833"/>
    </source>
</evidence>
<dbReference type="PANTHER" id="PTHR42887:SF2">
    <property type="entry name" value="OS12G0638800 PROTEIN"/>
    <property type="match status" value="1"/>
</dbReference>
<sequence>MKAGNYDAIILGAGGAGLMCALTAGQRGRRVLVIDHASGPGKKILISGGGRCNFTNVNATSQNAQERYISANPHFAKSALGRYEPQDFIDLVASHGIAFHEKTLGQLFCDGSARQIVSMLMDECDKAVVFGGRVDFAFGLDVRDVSHDGSSFRVAYGNLSANAPRLIVATGGPSIPKMGATGFAYDLARQFGLKIVEPRPALVPLTLGGDDVLFRELSGVSAEVIATAGKAAFREAALFTHRGLSGPAILQASSYWSNGEPIQIDFLPEADTGGLLAEAKRANPRATVRSTLERHLPGRLAEALAGQLALNGNLADQSDRKLAEAGARLDNWIFHPNGSEGYAKAEVTRGGIATDGLSQKTLEAKTVPGLHFIGEAVDVTGWLGGYNFQWAWASGTAAALAV</sequence>
<dbReference type="Proteomes" id="UP000263833">
    <property type="component" value="Unassembled WGS sequence"/>
</dbReference>
<dbReference type="OrthoDB" id="9773233at2"/>
<keyword evidence="2" id="KW-0285">Flavoprotein</keyword>
<dbReference type="InterPro" id="IPR055178">
    <property type="entry name" value="RsdA/BaiN/AoA(So)-like_dom"/>
</dbReference>
<evidence type="ECO:0000259" key="5">
    <source>
        <dbReference type="Pfam" id="PF22780"/>
    </source>
</evidence>
<dbReference type="Gene3D" id="1.10.8.260">
    <property type="entry name" value="HI0933 insert domain-like"/>
    <property type="match status" value="1"/>
</dbReference>
<dbReference type="SUPFAM" id="SSF51905">
    <property type="entry name" value="FAD/NAD(P)-binding domain"/>
    <property type="match status" value="1"/>
</dbReference>
<reference evidence="7" key="1">
    <citation type="submission" date="2018-08" db="EMBL/GenBank/DDBJ databases">
        <authorList>
            <person name="Kim S.-J."/>
            <person name="Jung G.-Y."/>
        </authorList>
    </citation>
    <scope>NUCLEOTIDE SEQUENCE [LARGE SCALE GENOMIC DNA]</scope>
    <source>
        <strain evidence="7">GY_G</strain>
    </source>
</reference>
<dbReference type="AlphaFoldDB" id="A0A371BHR1"/>